<feature type="transmembrane region" description="Helical" evidence="1">
    <location>
        <begin position="118"/>
        <end position="143"/>
    </location>
</feature>
<dbReference type="RefSeq" id="WP_160822186.1">
    <property type="nucleotide sequence ID" value="NZ_JBHSXS010000085.1"/>
</dbReference>
<keyword evidence="1" id="KW-1133">Transmembrane helix</keyword>
<feature type="transmembrane region" description="Helical" evidence="1">
    <location>
        <begin position="187"/>
        <end position="210"/>
    </location>
</feature>
<dbReference type="EMBL" id="JBHSXS010000085">
    <property type="protein sequence ID" value="MFC6887364.1"/>
    <property type="molecule type" value="Genomic_DNA"/>
</dbReference>
<dbReference type="Proteomes" id="UP001596380">
    <property type="component" value="Unassembled WGS sequence"/>
</dbReference>
<gene>
    <name evidence="2" type="ORF">ACFQKB_46905</name>
</gene>
<sequence>MTDKVVKRCGRTWRRIGVSRDVAAEMAAELEADLAAAREDGRDPESYVGGDPAGFARAWASERGAVPVRARAGRLMAAALLGGLPGALTGLFMVFGLSSEALAEVLGRDPAGLDVPGWLVFALYGLSGAFAWAGVLAAVSAVLRFHADAARQRTLRALAVVLPLAGLAAAAGTALAARAYAYPFGPIPFAIETTAPVATILATVTLTRLATIRTPKKNPRTNEPAAQSA</sequence>
<proteinExistence type="predicted"/>
<feature type="transmembrane region" description="Helical" evidence="1">
    <location>
        <begin position="155"/>
        <end position="181"/>
    </location>
</feature>
<evidence type="ECO:0000313" key="3">
    <source>
        <dbReference type="Proteomes" id="UP001596380"/>
    </source>
</evidence>
<evidence type="ECO:0000256" key="1">
    <source>
        <dbReference type="SAM" id="Phobius"/>
    </source>
</evidence>
<organism evidence="2 3">
    <name type="scientific">Actinomadura yumaensis</name>
    <dbReference type="NCBI Taxonomy" id="111807"/>
    <lineage>
        <taxon>Bacteria</taxon>
        <taxon>Bacillati</taxon>
        <taxon>Actinomycetota</taxon>
        <taxon>Actinomycetes</taxon>
        <taxon>Streptosporangiales</taxon>
        <taxon>Thermomonosporaceae</taxon>
        <taxon>Actinomadura</taxon>
    </lineage>
</organism>
<keyword evidence="3" id="KW-1185">Reference proteome</keyword>
<evidence type="ECO:0008006" key="4">
    <source>
        <dbReference type="Google" id="ProtNLM"/>
    </source>
</evidence>
<name>A0ABW2D366_9ACTN</name>
<accession>A0ABW2D366</accession>
<keyword evidence="1" id="KW-0812">Transmembrane</keyword>
<protein>
    <recommendedName>
        <fullName evidence="4">DUF1129 family protein</fullName>
    </recommendedName>
</protein>
<feature type="transmembrane region" description="Helical" evidence="1">
    <location>
        <begin position="75"/>
        <end position="98"/>
    </location>
</feature>
<reference evidence="3" key="1">
    <citation type="journal article" date="2019" name="Int. J. Syst. Evol. Microbiol.">
        <title>The Global Catalogue of Microorganisms (GCM) 10K type strain sequencing project: providing services to taxonomists for standard genome sequencing and annotation.</title>
        <authorList>
            <consortium name="The Broad Institute Genomics Platform"/>
            <consortium name="The Broad Institute Genome Sequencing Center for Infectious Disease"/>
            <person name="Wu L."/>
            <person name="Ma J."/>
        </authorList>
    </citation>
    <scope>NUCLEOTIDE SEQUENCE [LARGE SCALE GENOMIC DNA]</scope>
    <source>
        <strain evidence="3">JCM 3369</strain>
    </source>
</reference>
<keyword evidence="1" id="KW-0472">Membrane</keyword>
<evidence type="ECO:0000313" key="2">
    <source>
        <dbReference type="EMBL" id="MFC6887364.1"/>
    </source>
</evidence>
<comment type="caution">
    <text evidence="2">The sequence shown here is derived from an EMBL/GenBank/DDBJ whole genome shotgun (WGS) entry which is preliminary data.</text>
</comment>